<dbReference type="Proteomes" id="UP000204666">
    <property type="component" value="Genome"/>
</dbReference>
<keyword evidence="2" id="KW-1185">Reference proteome</keyword>
<organism evidence="1 2">
    <name type="scientific">Pseudomonas phage vB_PaeS_PM105</name>
    <dbReference type="NCBI Taxonomy" id="1743016"/>
    <lineage>
        <taxon>Viruses</taxon>
        <taxon>Duplodnaviria</taxon>
        <taxon>Heunggongvirae</taxon>
        <taxon>Uroviricota</taxon>
        <taxon>Caudoviricetes</taxon>
        <taxon>Guarnerosvirinae</taxon>
        <taxon>Mechnikovvirus</taxon>
        <taxon>Mechnikovvirus PM105</taxon>
        <taxon>Beetrevirus PM105</taxon>
    </lineage>
</organism>
<dbReference type="OrthoDB" id="21927at10239"/>
<dbReference type="EMBL" id="LN898172">
    <property type="protein sequence ID" value="CUS27834.1"/>
    <property type="molecule type" value="Genomic_DNA"/>
</dbReference>
<gene>
    <name evidence="1" type="primary">PM105_51</name>
</gene>
<evidence type="ECO:0000313" key="2">
    <source>
        <dbReference type="Proteomes" id="UP000204666"/>
    </source>
</evidence>
<dbReference type="RefSeq" id="YP_009188563.1">
    <property type="nucleotide sequence ID" value="NC_028667.1"/>
</dbReference>
<name>A0A0S4L3D9_9CAUD</name>
<sequence length="76" mass="8153">MTDLIITTAHLRSVPGLTSRPGYCVSGARAWFNAHGLDWHRFVVEGVSASVLEATGDELALRLVNHARAEAGNGRP</sequence>
<dbReference type="KEGG" id="vg:26517353"/>
<proteinExistence type="predicted"/>
<reference evidence="1 2" key="1">
    <citation type="journal article" date="2016" name="Genome Announc.">
        <title>Complete Genome Sequence of PM105, a New Pseudomonas aeruginosa B3-Like Transposable Phage.</title>
        <authorList>
            <person name="Pourcel C."/>
            <person name="Midoux C."/>
            <person name="Bourkaltseva M."/>
            <person name="Pleteneva E."/>
            <person name="Krylov V."/>
        </authorList>
    </citation>
    <scope>NUCLEOTIDE SEQUENCE [LARGE SCALE GENOMIC DNA]</scope>
</reference>
<evidence type="ECO:0000313" key="1">
    <source>
        <dbReference type="EMBL" id="CUS27834.1"/>
    </source>
</evidence>
<accession>A0A0S4L3D9</accession>
<dbReference type="GeneID" id="26517353"/>
<protein>
    <submittedName>
        <fullName evidence="1">Uncharacterized protein</fullName>
    </submittedName>
</protein>